<proteinExistence type="predicted"/>
<evidence type="ECO:0000313" key="4">
    <source>
        <dbReference type="Proteomes" id="UP000298652"/>
    </source>
</evidence>
<dbReference type="AlphaFoldDB" id="A0A4U6TRR8"/>
<gene>
    <name evidence="3" type="ORF">SEVIR_7G179600v2</name>
</gene>
<dbReference type="Gramene" id="TKW05490">
    <property type="protein sequence ID" value="TKW05490"/>
    <property type="gene ID" value="SEVIR_7G179600v2"/>
</dbReference>
<dbReference type="EMBL" id="CM016558">
    <property type="protein sequence ID" value="TKW05490.1"/>
    <property type="molecule type" value="Genomic_DNA"/>
</dbReference>
<evidence type="ECO:0000313" key="3">
    <source>
        <dbReference type="EMBL" id="TKW05490.1"/>
    </source>
</evidence>
<name>A0A4U6TRR8_SETVI</name>
<dbReference type="PANTHER" id="PTHR33086">
    <property type="entry name" value="OS05G0468200 PROTEIN-RELATED"/>
    <property type="match status" value="1"/>
</dbReference>
<evidence type="ECO:0000259" key="2">
    <source>
        <dbReference type="Pfam" id="PF07762"/>
    </source>
</evidence>
<feature type="domain" description="DUF1618" evidence="2">
    <location>
        <begin position="221"/>
        <end position="253"/>
    </location>
</feature>
<dbReference type="InterPro" id="IPR011676">
    <property type="entry name" value="DUF1618"/>
</dbReference>
<protein>
    <recommendedName>
        <fullName evidence="2">DUF1618 domain-containing protein</fullName>
    </recommendedName>
</protein>
<accession>A0A4U6TRR8</accession>
<dbReference type="Proteomes" id="UP000298652">
    <property type="component" value="Chromosome 7"/>
</dbReference>
<keyword evidence="4" id="KW-1185">Reference proteome</keyword>
<sequence length="280" mass="29603">METPWVLLRLHRTVHFINGTGAAATAIGGVPSPEEAMSAMKPAVAIAEPPEVTYLSMLRQTPAENMGGVHGGEISSTDEGLAVLYTGSYRPGNRGFSGSGCYLVYDASSSSVSAVPPLPPDHSPGLPAMDGLGRSAAILRHRGGGEDAYVLAELVTTHDRVLPDANSTCGGRRRRRAPRTPPASGPRRRCASLSLPSSICGPTYSFEVDMAFPLAGSRVCWVDLFAGVLVCDLLAPEGPEFSFVPLPECCCVDIPIRSPLRASPRHGAKEGPVLHKELHR</sequence>
<dbReference type="PANTHER" id="PTHR33086:SF62">
    <property type="entry name" value="OS01G0182100 PROTEIN"/>
    <property type="match status" value="1"/>
</dbReference>
<feature type="region of interest" description="Disordered" evidence="1">
    <location>
        <begin position="165"/>
        <end position="190"/>
    </location>
</feature>
<evidence type="ECO:0000256" key="1">
    <source>
        <dbReference type="SAM" id="MobiDB-lite"/>
    </source>
</evidence>
<organism evidence="3 4">
    <name type="scientific">Setaria viridis</name>
    <name type="common">Green bristlegrass</name>
    <name type="synonym">Setaria italica subsp. viridis</name>
    <dbReference type="NCBI Taxonomy" id="4556"/>
    <lineage>
        <taxon>Eukaryota</taxon>
        <taxon>Viridiplantae</taxon>
        <taxon>Streptophyta</taxon>
        <taxon>Embryophyta</taxon>
        <taxon>Tracheophyta</taxon>
        <taxon>Spermatophyta</taxon>
        <taxon>Magnoliopsida</taxon>
        <taxon>Liliopsida</taxon>
        <taxon>Poales</taxon>
        <taxon>Poaceae</taxon>
        <taxon>PACMAD clade</taxon>
        <taxon>Panicoideae</taxon>
        <taxon>Panicodae</taxon>
        <taxon>Paniceae</taxon>
        <taxon>Cenchrinae</taxon>
        <taxon>Setaria</taxon>
    </lineage>
</organism>
<dbReference type="Pfam" id="PF07762">
    <property type="entry name" value="DUF1618"/>
    <property type="match status" value="1"/>
</dbReference>
<reference evidence="3" key="1">
    <citation type="submission" date="2019-03" db="EMBL/GenBank/DDBJ databases">
        <title>WGS assembly of Setaria viridis.</title>
        <authorList>
            <person name="Huang P."/>
            <person name="Jenkins J."/>
            <person name="Grimwood J."/>
            <person name="Barry K."/>
            <person name="Healey A."/>
            <person name="Mamidi S."/>
            <person name="Sreedasyam A."/>
            <person name="Shu S."/>
            <person name="Feldman M."/>
            <person name="Wu J."/>
            <person name="Yu Y."/>
            <person name="Chen C."/>
            <person name="Johnson J."/>
            <person name="Rokhsar D."/>
            <person name="Baxter I."/>
            <person name="Schmutz J."/>
            <person name="Brutnell T."/>
            <person name="Kellogg E."/>
        </authorList>
    </citation>
    <scope>NUCLEOTIDE SEQUENCE [LARGE SCALE GENOMIC DNA]</scope>
</reference>